<dbReference type="EMBL" id="AP014685">
    <property type="protein sequence ID" value="BAR55720.1"/>
    <property type="molecule type" value="Genomic_DNA"/>
</dbReference>
<evidence type="ECO:0000313" key="2">
    <source>
        <dbReference type="Proteomes" id="UP000063308"/>
    </source>
</evidence>
<sequence>MERIQVTDRLSCNSAAYRGERMPDAIAAETPVA</sequence>
<protein>
    <submittedName>
        <fullName evidence="1">Uncharacterized protein</fullName>
    </submittedName>
</protein>
<evidence type="ECO:0000313" key="1">
    <source>
        <dbReference type="EMBL" id="BAR55720.1"/>
    </source>
</evidence>
<reference evidence="1 2" key="1">
    <citation type="submission" date="2014-11" db="EMBL/GenBank/DDBJ databases">
        <title>Symbiosis island explosion on the genome of extra-slow-growing strains of soybean bradyrhizobia with massive insertion sequences.</title>
        <authorList>
            <person name="Iida T."/>
            <person name="Minamisawa K."/>
        </authorList>
    </citation>
    <scope>NUCLEOTIDE SEQUENCE [LARGE SCALE GENOMIC DNA]</scope>
    <source>
        <strain evidence="1 2">NK6</strain>
    </source>
</reference>
<name>A0A0E3VTI5_9BRAD</name>
<proteinExistence type="predicted"/>
<gene>
    <name evidence="1" type="ORF">NK6_2539</name>
</gene>
<accession>A0A0E3VTI5</accession>
<organism evidence="1 2">
    <name type="scientific">Bradyrhizobium diazoefficiens</name>
    <dbReference type="NCBI Taxonomy" id="1355477"/>
    <lineage>
        <taxon>Bacteria</taxon>
        <taxon>Pseudomonadati</taxon>
        <taxon>Pseudomonadota</taxon>
        <taxon>Alphaproteobacteria</taxon>
        <taxon>Hyphomicrobiales</taxon>
        <taxon>Nitrobacteraceae</taxon>
        <taxon>Bradyrhizobium</taxon>
    </lineage>
</organism>
<dbReference type="Proteomes" id="UP000063308">
    <property type="component" value="Chromosome"/>
</dbReference>
<dbReference type="AlphaFoldDB" id="A0A0E3VTI5"/>